<dbReference type="EMBL" id="BART01023290">
    <property type="protein sequence ID" value="GAG91227.1"/>
    <property type="molecule type" value="Genomic_DNA"/>
</dbReference>
<proteinExistence type="predicted"/>
<name>X1CDK6_9ZZZZ</name>
<gene>
    <name evidence="1" type="ORF">S01H4_42417</name>
</gene>
<comment type="caution">
    <text evidence="1">The sequence shown here is derived from an EMBL/GenBank/DDBJ whole genome shotgun (WGS) entry which is preliminary data.</text>
</comment>
<protein>
    <submittedName>
        <fullName evidence="1">Uncharacterized protein</fullName>
    </submittedName>
</protein>
<accession>X1CDK6</accession>
<dbReference type="AlphaFoldDB" id="X1CDK6"/>
<evidence type="ECO:0000313" key="1">
    <source>
        <dbReference type="EMBL" id="GAG91227.1"/>
    </source>
</evidence>
<organism evidence="1">
    <name type="scientific">marine sediment metagenome</name>
    <dbReference type="NCBI Taxonomy" id="412755"/>
    <lineage>
        <taxon>unclassified sequences</taxon>
        <taxon>metagenomes</taxon>
        <taxon>ecological metagenomes</taxon>
    </lineage>
</organism>
<feature type="non-terminal residue" evidence="1">
    <location>
        <position position="1"/>
    </location>
</feature>
<sequence>LYLKEAKKMVKIAGGQLITIKDYNEFPRLISEIINSRF</sequence>
<reference evidence="1" key="1">
    <citation type="journal article" date="2014" name="Front. Microbiol.">
        <title>High frequency of phylogenetically diverse reductive dehalogenase-homologous genes in deep subseafloor sedimentary metagenomes.</title>
        <authorList>
            <person name="Kawai M."/>
            <person name="Futagami T."/>
            <person name="Toyoda A."/>
            <person name="Takaki Y."/>
            <person name="Nishi S."/>
            <person name="Hori S."/>
            <person name="Arai W."/>
            <person name="Tsubouchi T."/>
            <person name="Morono Y."/>
            <person name="Uchiyama I."/>
            <person name="Ito T."/>
            <person name="Fujiyama A."/>
            <person name="Inagaki F."/>
            <person name="Takami H."/>
        </authorList>
    </citation>
    <scope>NUCLEOTIDE SEQUENCE</scope>
    <source>
        <strain evidence="1">Expedition CK06-06</strain>
    </source>
</reference>